<feature type="domain" description="Beta-lactamase-related" evidence="2">
    <location>
        <begin position="10"/>
        <end position="342"/>
    </location>
</feature>
<dbReference type="OrthoDB" id="5946976at2759"/>
<evidence type="ECO:0000313" key="5">
    <source>
        <dbReference type="Proteomes" id="UP000829364"/>
    </source>
</evidence>
<dbReference type="InterPro" id="IPR001466">
    <property type="entry name" value="Beta-lactam-related"/>
</dbReference>
<dbReference type="InterPro" id="IPR012338">
    <property type="entry name" value="Beta-lactam/transpept-like"/>
</dbReference>
<proteinExistence type="inferred from homology"/>
<dbReference type="PANTHER" id="PTHR46825">
    <property type="entry name" value="D-ALANYL-D-ALANINE-CARBOXYPEPTIDASE/ENDOPEPTIDASE AMPH"/>
    <property type="match status" value="1"/>
</dbReference>
<evidence type="ECO:0000313" key="4">
    <source>
        <dbReference type="EMBL" id="UNI16063.1"/>
    </source>
</evidence>
<dbReference type="SUPFAM" id="SSF56601">
    <property type="entry name" value="beta-lactamase/transpeptidase-like"/>
    <property type="match status" value="1"/>
</dbReference>
<dbReference type="Gene3D" id="2.40.128.600">
    <property type="match status" value="1"/>
</dbReference>
<dbReference type="Pfam" id="PF11954">
    <property type="entry name" value="DUF3471"/>
    <property type="match status" value="1"/>
</dbReference>
<comment type="similarity">
    <text evidence="1">Belongs to the peptidase S12 family.</text>
</comment>
<dbReference type="InterPro" id="IPR050491">
    <property type="entry name" value="AmpC-like"/>
</dbReference>
<name>A0A9Q8QB76_9HYPO</name>
<dbReference type="AlphaFoldDB" id="A0A9Q8QB76"/>
<dbReference type="GeneID" id="72064499"/>
<feature type="domain" description="Peptidase S12 Pab87-related C-terminal" evidence="3">
    <location>
        <begin position="401"/>
        <end position="499"/>
    </location>
</feature>
<evidence type="ECO:0000259" key="2">
    <source>
        <dbReference type="Pfam" id="PF00144"/>
    </source>
</evidence>
<protein>
    <recommendedName>
        <fullName evidence="6">Beta-lactamase family protein</fullName>
    </recommendedName>
</protein>
<reference evidence="4" key="1">
    <citation type="submission" date="2021-11" db="EMBL/GenBank/DDBJ databases">
        <title>Purpureocillium_takamizusanense_genome.</title>
        <authorList>
            <person name="Nguyen N.-H."/>
        </authorList>
    </citation>
    <scope>NUCLEOTIDE SEQUENCE</scope>
    <source>
        <strain evidence="4">PT3</strain>
    </source>
</reference>
<accession>A0A9Q8QB76</accession>
<dbReference type="KEGG" id="ptkz:JDV02_002538"/>
<gene>
    <name evidence="4" type="ORF">JDV02_002538</name>
</gene>
<organism evidence="4 5">
    <name type="scientific">Purpureocillium takamizusanense</name>
    <dbReference type="NCBI Taxonomy" id="2060973"/>
    <lineage>
        <taxon>Eukaryota</taxon>
        <taxon>Fungi</taxon>
        <taxon>Dikarya</taxon>
        <taxon>Ascomycota</taxon>
        <taxon>Pezizomycotina</taxon>
        <taxon>Sordariomycetes</taxon>
        <taxon>Hypocreomycetidae</taxon>
        <taxon>Hypocreales</taxon>
        <taxon>Ophiocordycipitaceae</taxon>
        <taxon>Purpureocillium</taxon>
    </lineage>
</organism>
<dbReference type="Proteomes" id="UP000829364">
    <property type="component" value="Chromosome 2"/>
</dbReference>
<evidence type="ECO:0008006" key="6">
    <source>
        <dbReference type="Google" id="ProtNLM"/>
    </source>
</evidence>
<sequence length="505" mass="56394">MESFRSADFSARVEGLMEKLHVPGLAVAVVQNETTASKGWGAARLHPREACTADTLFDIASSSKSLTAASVALLIADDEKHPDVQYDAVMSKLLPDDFVMPGEGYTETVTVEDVLSHRTGMAAHDSSYMNSESSCPDDARSVTRNLRNLPVGSPVRSQYEYCNMMYTAATYLVEKEAGVNFDDFLETRFFRPLGMDSSNLGVRRAQAKGLGDRLATGHVWRNEAKKYDEFGCWHCPEAQGAGSIMTSANDYIKWVKAMMNRERPITMDIYDGLIRARVISNPDYENMRPLTSPTLYATGWEVHSYRGHMIVSHDGSVPGFGSTHFFLPGFKFGAVIFGNARGAGAIASILMYELVDELLKVPRAERLDWAELESCLQERVNDTTGLEAEVREELCPGLERPEPQELPLSAYTGEYWNAGYHGMTLQERDGKLFVDATDRSMGFTLTFEHWAGQNKYIAHLSDMFEGGADPLKAEFKLEDGRAIRMGLHLEPELDELIWFDRKNPK</sequence>
<dbReference type="InterPro" id="IPR021860">
    <property type="entry name" value="Peptidase_S12_Pab87-rel_C"/>
</dbReference>
<dbReference type="Pfam" id="PF00144">
    <property type="entry name" value="Beta-lactamase"/>
    <property type="match status" value="1"/>
</dbReference>
<evidence type="ECO:0000259" key="3">
    <source>
        <dbReference type="Pfam" id="PF11954"/>
    </source>
</evidence>
<dbReference type="PANTHER" id="PTHR46825:SF9">
    <property type="entry name" value="BETA-LACTAMASE-RELATED DOMAIN-CONTAINING PROTEIN"/>
    <property type="match status" value="1"/>
</dbReference>
<keyword evidence="5" id="KW-1185">Reference proteome</keyword>
<evidence type="ECO:0000256" key="1">
    <source>
        <dbReference type="ARBA" id="ARBA00038215"/>
    </source>
</evidence>
<dbReference type="RefSeq" id="XP_047839544.1">
    <property type="nucleotide sequence ID" value="XM_047983572.1"/>
</dbReference>
<dbReference type="EMBL" id="CP086355">
    <property type="protein sequence ID" value="UNI16063.1"/>
    <property type="molecule type" value="Genomic_DNA"/>
</dbReference>
<dbReference type="Gene3D" id="3.40.710.10">
    <property type="entry name" value="DD-peptidase/beta-lactamase superfamily"/>
    <property type="match status" value="1"/>
</dbReference>